<evidence type="ECO:0000313" key="3">
    <source>
        <dbReference type="Proteomes" id="UP000218231"/>
    </source>
</evidence>
<feature type="compositionally biased region" description="Basic and acidic residues" evidence="1">
    <location>
        <begin position="212"/>
        <end position="232"/>
    </location>
</feature>
<name>A0A2A2KEU4_9BILA</name>
<reference evidence="2 3" key="1">
    <citation type="journal article" date="2017" name="Curr. Biol.">
        <title>Genome architecture and evolution of a unichromosomal asexual nematode.</title>
        <authorList>
            <person name="Fradin H."/>
            <person name="Zegar C."/>
            <person name="Gutwein M."/>
            <person name="Lucas J."/>
            <person name="Kovtun M."/>
            <person name="Corcoran D."/>
            <person name="Baugh L.R."/>
            <person name="Kiontke K."/>
            <person name="Gunsalus K."/>
            <person name="Fitch D.H."/>
            <person name="Piano F."/>
        </authorList>
    </citation>
    <scope>NUCLEOTIDE SEQUENCE [LARGE SCALE GENOMIC DNA]</scope>
    <source>
        <strain evidence="2">PF1309</strain>
    </source>
</reference>
<gene>
    <name evidence="2" type="ORF">WR25_19384</name>
</gene>
<dbReference type="EMBL" id="LIAE01008796">
    <property type="protein sequence ID" value="PAV72430.1"/>
    <property type="molecule type" value="Genomic_DNA"/>
</dbReference>
<dbReference type="AlphaFoldDB" id="A0A2A2KEU4"/>
<keyword evidence="3" id="KW-1185">Reference proteome</keyword>
<dbReference type="Proteomes" id="UP000218231">
    <property type="component" value="Unassembled WGS sequence"/>
</dbReference>
<evidence type="ECO:0000256" key="1">
    <source>
        <dbReference type="SAM" id="MobiDB-lite"/>
    </source>
</evidence>
<evidence type="ECO:0000313" key="2">
    <source>
        <dbReference type="EMBL" id="PAV72430.1"/>
    </source>
</evidence>
<comment type="caution">
    <text evidence="2">The sequence shown here is derived from an EMBL/GenBank/DDBJ whole genome shotgun (WGS) entry which is preliminary data.</text>
</comment>
<protein>
    <submittedName>
        <fullName evidence="2">Uncharacterized protein</fullName>
    </submittedName>
</protein>
<feature type="compositionally biased region" description="Basic and acidic residues" evidence="1">
    <location>
        <begin position="184"/>
        <end position="199"/>
    </location>
</feature>
<proteinExistence type="predicted"/>
<accession>A0A2A2KEU4</accession>
<sequence length="232" mass="26802">MDVGGRETDPLRNETKSLRDEIERLQCLDLPEYEALLNTHNYYHNSMMTIQNIIASTNYDQDAEMQNAPQQERAQAVAHSALAPGSLPQTQTSNAFNQTIQLSAPSFAQMQATEPMQMIPHSRTMPNPRTTPYSETDDFHSWMSEKITNFQTERKKKFRQPGGPRLIKVIADEEIDGLRKLKAKEDRRKRTENPDLVHKKEVRKAGSKAHHERNFNERSELNSMKQRLEEVL</sequence>
<feature type="compositionally biased region" description="Basic residues" evidence="1">
    <location>
        <begin position="200"/>
        <end position="211"/>
    </location>
</feature>
<feature type="region of interest" description="Disordered" evidence="1">
    <location>
        <begin position="184"/>
        <end position="232"/>
    </location>
</feature>
<organism evidence="2 3">
    <name type="scientific">Diploscapter pachys</name>
    <dbReference type="NCBI Taxonomy" id="2018661"/>
    <lineage>
        <taxon>Eukaryota</taxon>
        <taxon>Metazoa</taxon>
        <taxon>Ecdysozoa</taxon>
        <taxon>Nematoda</taxon>
        <taxon>Chromadorea</taxon>
        <taxon>Rhabditida</taxon>
        <taxon>Rhabditina</taxon>
        <taxon>Rhabditomorpha</taxon>
        <taxon>Rhabditoidea</taxon>
        <taxon>Rhabditidae</taxon>
        <taxon>Diploscapter</taxon>
    </lineage>
</organism>